<dbReference type="Proteomes" id="UP000053091">
    <property type="component" value="Unassembled WGS sequence"/>
</dbReference>
<evidence type="ECO:0000313" key="1">
    <source>
        <dbReference type="EMBL" id="GAP44007.1"/>
    </source>
</evidence>
<dbReference type="RefSeq" id="WP_062042076.1">
    <property type="nucleotide sequence ID" value="NZ_DF968182.1"/>
</dbReference>
<reference evidence="1" key="1">
    <citation type="journal article" date="2015" name="Genome Announc.">
        <title>Draft Genome Sequence of Bacteroidales Strain TBC1, a Novel Isolate from a Methanogenic Wastewater Treatment System.</title>
        <authorList>
            <person name="Tourlousse D.M."/>
            <person name="Matsuura N."/>
            <person name="Sun L."/>
            <person name="Toyonaga M."/>
            <person name="Kuroda K."/>
            <person name="Ohashi A."/>
            <person name="Cruz R."/>
            <person name="Yamaguchi T."/>
            <person name="Sekiguchi Y."/>
        </authorList>
    </citation>
    <scope>NUCLEOTIDE SEQUENCE [LARGE SCALE GENOMIC DNA]</scope>
    <source>
        <strain evidence="1">TBC1</strain>
    </source>
</reference>
<accession>A0A0S7BZL5</accession>
<dbReference type="AlphaFoldDB" id="A0A0S7BZL5"/>
<gene>
    <name evidence="1" type="ORF">TBC1_112166</name>
</gene>
<name>A0A0S7BZL5_9BACT</name>
<organism evidence="1">
    <name type="scientific">Lentimicrobium saccharophilum</name>
    <dbReference type="NCBI Taxonomy" id="1678841"/>
    <lineage>
        <taxon>Bacteria</taxon>
        <taxon>Pseudomonadati</taxon>
        <taxon>Bacteroidota</taxon>
        <taxon>Bacteroidia</taxon>
        <taxon>Bacteroidales</taxon>
        <taxon>Lentimicrobiaceae</taxon>
        <taxon>Lentimicrobium</taxon>
    </lineage>
</organism>
<protein>
    <submittedName>
        <fullName evidence="1">Uncharacterized protein</fullName>
    </submittedName>
</protein>
<proteinExistence type="predicted"/>
<dbReference type="STRING" id="1678841.TBC1_112166"/>
<keyword evidence="2" id="KW-1185">Reference proteome</keyword>
<sequence>MKDILLITFGILFFSFDSFSQEQNFSNIEYSIIAEGNDSPFENYQIVCFNKYFNLEQLPTEFRDKYDLANPQLFKKKMLVQVFHIDTEKQGLDKFEINEIKESTSEIVFDYSLVNSDTENDSTIQAPFLIVQIPRNTKKRIRFIANGQELGKGKEMYIKN</sequence>
<dbReference type="OrthoDB" id="1442655at2"/>
<dbReference type="EMBL" id="DF968182">
    <property type="protein sequence ID" value="GAP44007.1"/>
    <property type="molecule type" value="Genomic_DNA"/>
</dbReference>
<evidence type="ECO:0000313" key="2">
    <source>
        <dbReference type="Proteomes" id="UP000053091"/>
    </source>
</evidence>